<dbReference type="InterPro" id="IPR003488">
    <property type="entry name" value="DprA"/>
</dbReference>
<reference evidence="4" key="2">
    <citation type="submission" date="2021-04" db="EMBL/GenBank/DDBJ databases">
        <authorList>
            <person name="Gilroy R."/>
        </authorList>
    </citation>
    <scope>NUCLEOTIDE SEQUENCE</scope>
    <source>
        <strain evidence="4">CHK185-1770</strain>
    </source>
</reference>
<proteinExistence type="inferred from homology"/>
<dbReference type="Gene3D" id="1.10.10.10">
    <property type="entry name" value="Winged helix-like DNA-binding domain superfamily/Winged helix DNA-binding domain"/>
    <property type="match status" value="2"/>
</dbReference>
<organism evidence="4 5">
    <name type="scientific">Candidatus Acutalibacter pullicola</name>
    <dbReference type="NCBI Taxonomy" id="2838417"/>
    <lineage>
        <taxon>Bacteria</taxon>
        <taxon>Bacillati</taxon>
        <taxon>Bacillota</taxon>
        <taxon>Clostridia</taxon>
        <taxon>Eubacteriales</taxon>
        <taxon>Acutalibacteraceae</taxon>
        <taxon>Acutalibacter</taxon>
    </lineage>
</organism>
<gene>
    <name evidence="4" type="ORF">H9710_03100</name>
</gene>
<evidence type="ECO:0000313" key="4">
    <source>
        <dbReference type="EMBL" id="HJB97550.1"/>
    </source>
</evidence>
<reference evidence="4" key="1">
    <citation type="journal article" date="2021" name="PeerJ">
        <title>Extensive microbial diversity within the chicken gut microbiome revealed by metagenomics and culture.</title>
        <authorList>
            <person name="Gilroy R."/>
            <person name="Ravi A."/>
            <person name="Getino M."/>
            <person name="Pursley I."/>
            <person name="Horton D.L."/>
            <person name="Alikhan N.F."/>
            <person name="Baker D."/>
            <person name="Gharbi K."/>
            <person name="Hall N."/>
            <person name="Watson M."/>
            <person name="Adriaenssens E.M."/>
            <person name="Foster-Nyarko E."/>
            <person name="Jarju S."/>
            <person name="Secka A."/>
            <person name="Antonio M."/>
            <person name="Oren A."/>
            <person name="Chaudhuri R.R."/>
            <person name="La Ragione R."/>
            <person name="Hildebrand F."/>
            <person name="Pallen M.J."/>
        </authorList>
    </citation>
    <scope>NUCLEOTIDE SEQUENCE</scope>
    <source>
        <strain evidence="4">CHK185-1770</strain>
    </source>
</reference>
<dbReference type="Proteomes" id="UP000826793">
    <property type="component" value="Unassembled WGS sequence"/>
</dbReference>
<dbReference type="EMBL" id="DWXG01000028">
    <property type="protein sequence ID" value="HJB97550.1"/>
    <property type="molecule type" value="Genomic_DNA"/>
</dbReference>
<dbReference type="Gene3D" id="3.40.50.450">
    <property type="match status" value="1"/>
</dbReference>
<feature type="domain" description="Smf/DprA SLOG" evidence="2">
    <location>
        <begin position="79"/>
        <end position="289"/>
    </location>
</feature>
<feature type="domain" description="DprA winged helix" evidence="3">
    <location>
        <begin position="391"/>
        <end position="442"/>
    </location>
</feature>
<protein>
    <submittedName>
        <fullName evidence="4">DNA-protecting protein DprA</fullName>
    </submittedName>
</protein>
<evidence type="ECO:0000256" key="1">
    <source>
        <dbReference type="ARBA" id="ARBA00006525"/>
    </source>
</evidence>
<evidence type="ECO:0000313" key="5">
    <source>
        <dbReference type="Proteomes" id="UP000826793"/>
    </source>
</evidence>
<sequence length="448" mass="48266">MDERVYWIWLQHAFGAGSPTPWKIAQTYPGGVEGFFQGGSRVWNSLPGVREREAAALYSFSLGEAQAQLEYAEKVGWEVLTPACEKYPVALRNIYDPPAVLYVRGSLPDWEQSPVIGVVGARKARKESVEKGKEFGYQLALGGAVVVTGGAVGIDAAVSLGALGGEGPLLSVLPVALNSPYVSQNALLREMIVQRGGALVSEYFSQQTPLYGTFPVRNRLITGFSCGVLLIQAARKSGTMLYAAHAKDQNRDVFVYPGPPEDPAFAGGRELLADGAKGVTCGEEILEEYEWRFQRRGRLLPLEKPAPPLQEPTAALADAGIPSQQETVLAALGEEPVTVAYLEEKTGLAAGKLLGCLTQLELQGLAQSEPGKRYRRAKGPRRQEKEKGVLTLTGEQAAVFASLQETPVTVAFLEERTGLSPGEILGILTELETQGLAASAPGRRYRRL</sequence>
<dbReference type="InterPro" id="IPR036388">
    <property type="entry name" value="WH-like_DNA-bd_sf"/>
</dbReference>
<dbReference type="Pfam" id="PF17782">
    <property type="entry name" value="WHD_DprA"/>
    <property type="match status" value="2"/>
</dbReference>
<evidence type="ECO:0000259" key="2">
    <source>
        <dbReference type="Pfam" id="PF02481"/>
    </source>
</evidence>
<dbReference type="InterPro" id="IPR036390">
    <property type="entry name" value="WH_DNA-bd_sf"/>
</dbReference>
<accession>A0A9D2MWF4</accession>
<evidence type="ECO:0000259" key="3">
    <source>
        <dbReference type="Pfam" id="PF17782"/>
    </source>
</evidence>
<dbReference type="PANTHER" id="PTHR43022:SF1">
    <property type="entry name" value="PROTEIN SMF"/>
    <property type="match status" value="1"/>
</dbReference>
<dbReference type="SUPFAM" id="SSF102405">
    <property type="entry name" value="MCP/YpsA-like"/>
    <property type="match status" value="1"/>
</dbReference>
<comment type="similarity">
    <text evidence="1">Belongs to the DprA/Smf family.</text>
</comment>
<dbReference type="PANTHER" id="PTHR43022">
    <property type="entry name" value="PROTEIN SMF"/>
    <property type="match status" value="1"/>
</dbReference>
<dbReference type="Pfam" id="PF02481">
    <property type="entry name" value="DNA_processg_A"/>
    <property type="match status" value="1"/>
</dbReference>
<dbReference type="AlphaFoldDB" id="A0A9D2MWF4"/>
<comment type="caution">
    <text evidence="4">The sequence shown here is derived from an EMBL/GenBank/DDBJ whole genome shotgun (WGS) entry which is preliminary data.</text>
</comment>
<dbReference type="GO" id="GO:0009294">
    <property type="term" value="P:DNA-mediated transformation"/>
    <property type="evidence" value="ECO:0007669"/>
    <property type="project" value="InterPro"/>
</dbReference>
<dbReference type="InterPro" id="IPR041614">
    <property type="entry name" value="DprA_WH"/>
</dbReference>
<name>A0A9D2MWF4_9FIRM</name>
<dbReference type="InterPro" id="IPR057666">
    <property type="entry name" value="DrpA_SLOG"/>
</dbReference>
<dbReference type="SUPFAM" id="SSF46785">
    <property type="entry name" value="Winged helix' DNA-binding domain"/>
    <property type="match status" value="1"/>
</dbReference>
<feature type="domain" description="DprA winged helix" evidence="3">
    <location>
        <begin position="314"/>
        <end position="372"/>
    </location>
</feature>